<dbReference type="Pfam" id="PF00512">
    <property type="entry name" value="HisKA"/>
    <property type="match status" value="1"/>
</dbReference>
<dbReference type="GO" id="GO:0016020">
    <property type="term" value="C:membrane"/>
    <property type="evidence" value="ECO:0007669"/>
    <property type="project" value="UniProtKB-SubCell"/>
</dbReference>
<dbReference type="RefSeq" id="WP_069912606.1">
    <property type="nucleotide sequence ID" value="NZ_LAJE02000401.1"/>
</dbReference>
<keyword evidence="5" id="KW-0808">Transferase</keyword>
<feature type="domain" description="PAS" evidence="14">
    <location>
        <begin position="5"/>
        <end position="56"/>
    </location>
</feature>
<dbReference type="Gene3D" id="3.30.450.20">
    <property type="entry name" value="PAS domain"/>
    <property type="match status" value="1"/>
</dbReference>
<dbReference type="Proteomes" id="UP000095463">
    <property type="component" value="Unassembled WGS sequence"/>
</dbReference>
<comment type="caution">
    <text evidence="16">The sequence shown here is derived from an EMBL/GenBank/DDBJ whole genome shotgun (WGS) entry which is preliminary data.</text>
</comment>
<name>A0A1E5XHF1_9HYPH</name>
<dbReference type="SMART" id="SM00388">
    <property type="entry name" value="HisKA"/>
    <property type="match status" value="1"/>
</dbReference>
<keyword evidence="6" id="KW-0812">Transmembrane</keyword>
<dbReference type="PRINTS" id="PR00344">
    <property type="entry name" value="BCTRLSENSOR"/>
</dbReference>
<dbReference type="CDD" id="cd00082">
    <property type="entry name" value="HisKA"/>
    <property type="match status" value="1"/>
</dbReference>
<evidence type="ECO:0000256" key="9">
    <source>
        <dbReference type="ARBA" id="ARBA00022840"/>
    </source>
</evidence>
<dbReference type="PROSITE" id="PS50109">
    <property type="entry name" value="HIS_KIN"/>
    <property type="match status" value="1"/>
</dbReference>
<evidence type="ECO:0000256" key="2">
    <source>
        <dbReference type="ARBA" id="ARBA00004141"/>
    </source>
</evidence>
<evidence type="ECO:0000259" key="15">
    <source>
        <dbReference type="PROSITE" id="PS50113"/>
    </source>
</evidence>
<dbReference type="EMBL" id="LAJE02000401">
    <property type="protein sequence ID" value="OEO28030.1"/>
    <property type="molecule type" value="Genomic_DNA"/>
</dbReference>
<dbReference type="OrthoDB" id="9795133at2"/>
<dbReference type="InterPro" id="IPR000014">
    <property type="entry name" value="PAS"/>
</dbReference>
<evidence type="ECO:0000256" key="6">
    <source>
        <dbReference type="ARBA" id="ARBA00022692"/>
    </source>
</evidence>
<evidence type="ECO:0000256" key="5">
    <source>
        <dbReference type="ARBA" id="ARBA00022679"/>
    </source>
</evidence>
<feature type="domain" description="PAC" evidence="15">
    <location>
        <begin position="79"/>
        <end position="131"/>
    </location>
</feature>
<dbReference type="InterPro" id="IPR050351">
    <property type="entry name" value="BphY/WalK/GraS-like"/>
</dbReference>
<sequence>MPGPAAEDLEDLYENAPCGYLSLGPDGRIVKSNKTLSRWLGVAAEELRGQRLRDLLSIAGQIFYETHFAPLLRMQGFFDEVALDLITADGAPLHVLANAAERRDADGGLLFTRVTVFRATERRRYERELVDATETAQAESRMSKGQLLAEHEAAELREQFIAVLGHDLRNPLAAIDGGTNLLMREPQSEKSQRVIGLIRGSVLRMSGLIDNVMDFARGRLGGGIQLSRSSRPLALTLEQVVGELRTSYPEREIELNLDATAEVEADHARLAQLFSNLLANAITHGAVDRPVRVDATMGATGLELSVANAGPPIPPAAIEQLFQPFYRSNPQSRVQGLGLGLYIAAQIAEAHGGRIDVTSDATETRFTFHLPQVEKRA</sequence>
<evidence type="ECO:0000256" key="7">
    <source>
        <dbReference type="ARBA" id="ARBA00022741"/>
    </source>
</evidence>
<dbReference type="Gene3D" id="3.30.565.10">
    <property type="entry name" value="Histidine kinase-like ATPase, C-terminal domain"/>
    <property type="match status" value="1"/>
</dbReference>
<feature type="domain" description="Histidine kinase" evidence="13">
    <location>
        <begin position="163"/>
        <end position="374"/>
    </location>
</feature>
<evidence type="ECO:0000256" key="10">
    <source>
        <dbReference type="ARBA" id="ARBA00022989"/>
    </source>
</evidence>
<evidence type="ECO:0000256" key="4">
    <source>
        <dbReference type="ARBA" id="ARBA00022553"/>
    </source>
</evidence>
<dbReference type="InterPro" id="IPR003594">
    <property type="entry name" value="HATPase_dom"/>
</dbReference>
<keyword evidence="17" id="KW-1185">Reference proteome</keyword>
<evidence type="ECO:0000259" key="14">
    <source>
        <dbReference type="PROSITE" id="PS50112"/>
    </source>
</evidence>
<reference evidence="16 17" key="1">
    <citation type="journal article" date="2015" name="Genome Announc.">
        <title>Genome Assemblies of Three Soil-Associated Devosia species: D. insulae, D. limi, and D. soli.</title>
        <authorList>
            <person name="Hassan Y.I."/>
            <person name="Lepp D."/>
            <person name="Zhou T."/>
        </authorList>
    </citation>
    <scope>NUCLEOTIDE SEQUENCE [LARGE SCALE GENOMIC DNA]</scope>
    <source>
        <strain evidence="16 17">DS-56</strain>
    </source>
</reference>
<keyword evidence="10" id="KW-1133">Transmembrane helix</keyword>
<dbReference type="Pfam" id="PF02518">
    <property type="entry name" value="HATPase_c"/>
    <property type="match status" value="1"/>
</dbReference>
<dbReference type="SMART" id="SM00387">
    <property type="entry name" value="HATPase_c"/>
    <property type="match status" value="1"/>
</dbReference>
<evidence type="ECO:0000256" key="1">
    <source>
        <dbReference type="ARBA" id="ARBA00000085"/>
    </source>
</evidence>
<evidence type="ECO:0000259" key="13">
    <source>
        <dbReference type="PROSITE" id="PS50109"/>
    </source>
</evidence>
<dbReference type="GO" id="GO:0005524">
    <property type="term" value="F:ATP binding"/>
    <property type="evidence" value="ECO:0007669"/>
    <property type="project" value="UniProtKB-KW"/>
</dbReference>
<protein>
    <recommendedName>
        <fullName evidence="3">histidine kinase</fullName>
        <ecNumber evidence="3">2.7.13.3</ecNumber>
    </recommendedName>
</protein>
<dbReference type="CDD" id="cd00130">
    <property type="entry name" value="PAS"/>
    <property type="match status" value="1"/>
</dbReference>
<dbReference type="PROSITE" id="PS50112">
    <property type="entry name" value="PAS"/>
    <property type="match status" value="1"/>
</dbReference>
<dbReference type="InterPro" id="IPR036890">
    <property type="entry name" value="HATPase_C_sf"/>
</dbReference>
<dbReference type="Pfam" id="PF13426">
    <property type="entry name" value="PAS_9"/>
    <property type="match status" value="1"/>
</dbReference>
<dbReference type="Gene3D" id="1.10.287.130">
    <property type="match status" value="1"/>
</dbReference>
<dbReference type="SUPFAM" id="SSF55785">
    <property type="entry name" value="PYP-like sensor domain (PAS domain)"/>
    <property type="match status" value="1"/>
</dbReference>
<keyword evidence="12" id="KW-0472">Membrane</keyword>
<dbReference type="AlphaFoldDB" id="A0A1E5XHF1"/>
<keyword evidence="11" id="KW-0902">Two-component regulatory system</keyword>
<dbReference type="PANTHER" id="PTHR42878:SF7">
    <property type="entry name" value="SENSOR HISTIDINE KINASE GLRK"/>
    <property type="match status" value="1"/>
</dbReference>
<keyword evidence="9" id="KW-0067">ATP-binding</keyword>
<evidence type="ECO:0000256" key="11">
    <source>
        <dbReference type="ARBA" id="ARBA00023012"/>
    </source>
</evidence>
<dbReference type="SUPFAM" id="SSF55874">
    <property type="entry name" value="ATPase domain of HSP90 chaperone/DNA topoisomerase II/histidine kinase"/>
    <property type="match status" value="1"/>
</dbReference>
<comment type="catalytic activity">
    <reaction evidence="1">
        <text>ATP + protein L-histidine = ADP + protein N-phospho-L-histidine.</text>
        <dbReference type="EC" id="2.7.13.3"/>
    </reaction>
</comment>
<dbReference type="GO" id="GO:0000155">
    <property type="term" value="F:phosphorelay sensor kinase activity"/>
    <property type="evidence" value="ECO:0007669"/>
    <property type="project" value="InterPro"/>
</dbReference>
<dbReference type="PROSITE" id="PS50113">
    <property type="entry name" value="PAC"/>
    <property type="match status" value="1"/>
</dbReference>
<dbReference type="InterPro" id="IPR000700">
    <property type="entry name" value="PAS-assoc_C"/>
</dbReference>
<dbReference type="SMART" id="SM00091">
    <property type="entry name" value="PAS"/>
    <property type="match status" value="1"/>
</dbReference>
<dbReference type="CDD" id="cd00075">
    <property type="entry name" value="HATPase"/>
    <property type="match status" value="1"/>
</dbReference>
<dbReference type="PANTHER" id="PTHR42878">
    <property type="entry name" value="TWO-COMPONENT HISTIDINE KINASE"/>
    <property type="match status" value="1"/>
</dbReference>
<gene>
    <name evidence="16" type="ORF">VW23_006435</name>
</gene>
<accession>A0A1E5XHF1</accession>
<organism evidence="16 17">
    <name type="scientific">Devosia insulae DS-56</name>
    <dbReference type="NCBI Taxonomy" id="1116389"/>
    <lineage>
        <taxon>Bacteria</taxon>
        <taxon>Pseudomonadati</taxon>
        <taxon>Pseudomonadota</taxon>
        <taxon>Alphaproteobacteria</taxon>
        <taxon>Hyphomicrobiales</taxon>
        <taxon>Devosiaceae</taxon>
        <taxon>Devosia</taxon>
    </lineage>
</organism>
<dbReference type="InterPro" id="IPR036097">
    <property type="entry name" value="HisK_dim/P_sf"/>
</dbReference>
<comment type="subcellular location">
    <subcellularLocation>
        <location evidence="2">Membrane</location>
        <topology evidence="2">Multi-pass membrane protein</topology>
    </subcellularLocation>
</comment>
<dbReference type="GO" id="GO:0030295">
    <property type="term" value="F:protein kinase activator activity"/>
    <property type="evidence" value="ECO:0007669"/>
    <property type="project" value="TreeGrafter"/>
</dbReference>
<evidence type="ECO:0000256" key="8">
    <source>
        <dbReference type="ARBA" id="ARBA00022777"/>
    </source>
</evidence>
<dbReference type="InterPro" id="IPR003661">
    <property type="entry name" value="HisK_dim/P_dom"/>
</dbReference>
<dbReference type="InterPro" id="IPR005467">
    <property type="entry name" value="His_kinase_dom"/>
</dbReference>
<dbReference type="EC" id="2.7.13.3" evidence="3"/>
<dbReference type="GO" id="GO:0007234">
    <property type="term" value="P:osmosensory signaling via phosphorelay pathway"/>
    <property type="evidence" value="ECO:0007669"/>
    <property type="project" value="TreeGrafter"/>
</dbReference>
<evidence type="ECO:0000313" key="16">
    <source>
        <dbReference type="EMBL" id="OEO28030.1"/>
    </source>
</evidence>
<keyword evidence="4" id="KW-0597">Phosphoprotein</keyword>
<dbReference type="GO" id="GO:0000156">
    <property type="term" value="F:phosphorelay response regulator activity"/>
    <property type="evidence" value="ECO:0007669"/>
    <property type="project" value="TreeGrafter"/>
</dbReference>
<dbReference type="InterPro" id="IPR035965">
    <property type="entry name" value="PAS-like_dom_sf"/>
</dbReference>
<keyword evidence="8 16" id="KW-0418">Kinase</keyword>
<evidence type="ECO:0000313" key="17">
    <source>
        <dbReference type="Proteomes" id="UP000095463"/>
    </source>
</evidence>
<keyword evidence="7" id="KW-0547">Nucleotide-binding</keyword>
<proteinExistence type="predicted"/>
<evidence type="ECO:0000256" key="12">
    <source>
        <dbReference type="ARBA" id="ARBA00023136"/>
    </source>
</evidence>
<dbReference type="NCBIfam" id="TIGR00229">
    <property type="entry name" value="sensory_box"/>
    <property type="match status" value="1"/>
</dbReference>
<dbReference type="SUPFAM" id="SSF47384">
    <property type="entry name" value="Homodimeric domain of signal transducing histidine kinase"/>
    <property type="match status" value="1"/>
</dbReference>
<evidence type="ECO:0000256" key="3">
    <source>
        <dbReference type="ARBA" id="ARBA00012438"/>
    </source>
</evidence>
<dbReference type="InterPro" id="IPR004358">
    <property type="entry name" value="Sig_transdc_His_kin-like_C"/>
</dbReference>